<reference evidence="1 2" key="1">
    <citation type="submission" date="2017-12" db="EMBL/GenBank/DDBJ databases">
        <title>Draft Genome sequences of multiple microbial strains isolated from spacecraft associated surfaces.</title>
        <authorList>
            <person name="Seuylemezian A."/>
            <person name="Vaishampayan P."/>
            <person name="Venkateswaran K."/>
        </authorList>
    </citation>
    <scope>NUCLEOTIDE SEQUENCE [LARGE SCALE GENOMIC DNA]</scope>
    <source>
        <strain evidence="1 2">2P01AA</strain>
    </source>
</reference>
<dbReference type="RefSeq" id="WP_101237697.1">
    <property type="nucleotide sequence ID" value="NZ_PISJ01000029.1"/>
</dbReference>
<keyword evidence="1" id="KW-0808">Transferase</keyword>
<gene>
    <name evidence="1" type="ORF">CW311_20700</name>
</gene>
<dbReference type="AlphaFoldDB" id="A0A2N0W9E9"/>
<dbReference type="GO" id="GO:0016740">
    <property type="term" value="F:transferase activity"/>
    <property type="evidence" value="ECO:0007669"/>
    <property type="project" value="UniProtKB-KW"/>
</dbReference>
<dbReference type="Proteomes" id="UP000233553">
    <property type="component" value="Unassembled WGS sequence"/>
</dbReference>
<evidence type="ECO:0000313" key="1">
    <source>
        <dbReference type="EMBL" id="PKF31077.1"/>
    </source>
</evidence>
<name>A0A2N0W9E9_9GAMM</name>
<dbReference type="Pfam" id="PF08843">
    <property type="entry name" value="AbiEii"/>
    <property type="match status" value="1"/>
</dbReference>
<dbReference type="Gene3D" id="3.10.450.620">
    <property type="entry name" value="JHP933, nucleotidyltransferase-like core domain"/>
    <property type="match status" value="1"/>
</dbReference>
<sequence length="288" mass="32833">MELNLTQWVNDTDEDYVDIRKAMHIVLLAVGSSSRLSSMMALKGGVLMAIQYANTRFTTDLDFSALQNPEDVDPEALRNELNQALVSAEAELISYNISCRVQKIKKQPKAFEAATFPSLNITIGYAKKDNAGAMKRLETGSAANTISIDYSFNEITGELGELILENKEKIQVYSFPALMAEKFRSILQQVVRNRSRRQDVYDLHHLISKYSTKSNSEKFQVYNLLIEKSAGKNIDEYLHKLALQNKEIKSRSQEGFDELIYEDVEEISFEEAYLVVQKYFESLPWAEV</sequence>
<dbReference type="EMBL" id="PISJ01000029">
    <property type="protein sequence ID" value="PKF31077.1"/>
    <property type="molecule type" value="Genomic_DNA"/>
</dbReference>
<evidence type="ECO:0000313" key="2">
    <source>
        <dbReference type="Proteomes" id="UP000233553"/>
    </source>
</evidence>
<accession>A0A2N0W9E9</accession>
<dbReference type="InterPro" id="IPR014942">
    <property type="entry name" value="AbiEii"/>
</dbReference>
<organism evidence="1 2">
    <name type="scientific">Acinetobacter proteolyticus</name>
    <dbReference type="NCBI Taxonomy" id="1776741"/>
    <lineage>
        <taxon>Bacteria</taxon>
        <taxon>Pseudomonadati</taxon>
        <taxon>Pseudomonadota</taxon>
        <taxon>Gammaproteobacteria</taxon>
        <taxon>Moraxellales</taxon>
        <taxon>Moraxellaceae</taxon>
        <taxon>Acinetobacter</taxon>
    </lineage>
</organism>
<proteinExistence type="predicted"/>
<protein>
    <submittedName>
        <fullName evidence="1">Nucleotidyl transferase AbiEii/AbiGii toxin family protein</fullName>
    </submittedName>
</protein>
<comment type="caution">
    <text evidence="1">The sequence shown here is derived from an EMBL/GenBank/DDBJ whole genome shotgun (WGS) entry which is preliminary data.</text>
</comment>